<organism evidence="1">
    <name type="scientific">Triticum urartu</name>
    <name type="common">Red wild einkorn</name>
    <name type="synonym">Crithodium urartu</name>
    <dbReference type="NCBI Taxonomy" id="4572"/>
    <lineage>
        <taxon>Eukaryota</taxon>
        <taxon>Viridiplantae</taxon>
        <taxon>Streptophyta</taxon>
        <taxon>Embryophyta</taxon>
        <taxon>Tracheophyta</taxon>
        <taxon>Spermatophyta</taxon>
        <taxon>Magnoliopsida</taxon>
        <taxon>Liliopsida</taxon>
        <taxon>Poales</taxon>
        <taxon>Poaceae</taxon>
        <taxon>BOP clade</taxon>
        <taxon>Pooideae</taxon>
        <taxon>Triticodae</taxon>
        <taxon>Triticeae</taxon>
        <taxon>Triticinae</taxon>
        <taxon>Triticum</taxon>
    </lineage>
</organism>
<protein>
    <submittedName>
        <fullName evidence="1">Uncharacterized protein</fullName>
    </submittedName>
</protein>
<evidence type="ECO:0000313" key="1">
    <source>
        <dbReference type="EMBL" id="EMS49004.1"/>
    </source>
</evidence>
<dbReference type="AlphaFoldDB" id="M7ZLN9"/>
<gene>
    <name evidence="1" type="ORF">TRIUR3_29499</name>
</gene>
<dbReference type="EMBL" id="KD248208">
    <property type="protein sequence ID" value="EMS49004.1"/>
    <property type="molecule type" value="Genomic_DNA"/>
</dbReference>
<sequence>MAGRLLGQLLVMGGAVVGRAVVQAYRQAIVRECPLSLSPSAKIFVPYFPFLAPDSANEAVLFTPSLLT</sequence>
<proteinExistence type="predicted"/>
<name>M7ZLN9_TRIUA</name>
<reference evidence="1" key="1">
    <citation type="journal article" date="2013" name="Nature">
        <title>Draft genome of the wheat A-genome progenitor Triticum urartu.</title>
        <authorList>
            <person name="Ling H.Q."/>
            <person name="Zhao S."/>
            <person name="Liu D."/>
            <person name="Wang J."/>
            <person name="Sun H."/>
            <person name="Zhang C."/>
            <person name="Fan H."/>
            <person name="Li D."/>
            <person name="Dong L."/>
            <person name="Tao Y."/>
            <person name="Gao C."/>
            <person name="Wu H."/>
            <person name="Li Y."/>
            <person name="Cui Y."/>
            <person name="Guo X."/>
            <person name="Zheng S."/>
            <person name="Wang B."/>
            <person name="Yu K."/>
            <person name="Liang Q."/>
            <person name="Yang W."/>
            <person name="Lou X."/>
            <person name="Chen J."/>
            <person name="Feng M."/>
            <person name="Jian J."/>
            <person name="Zhang X."/>
            <person name="Luo G."/>
            <person name="Jiang Y."/>
            <person name="Liu J."/>
            <person name="Wang Z."/>
            <person name="Sha Y."/>
            <person name="Zhang B."/>
            <person name="Wu H."/>
            <person name="Tang D."/>
            <person name="Shen Q."/>
            <person name="Xue P."/>
            <person name="Zou S."/>
            <person name="Wang X."/>
            <person name="Liu X."/>
            <person name="Wang F."/>
            <person name="Yang Y."/>
            <person name="An X."/>
            <person name="Dong Z."/>
            <person name="Zhang K."/>
            <person name="Zhang X."/>
            <person name="Luo M.C."/>
            <person name="Dvorak J."/>
            <person name="Tong Y."/>
            <person name="Wang J."/>
            <person name="Yang H."/>
            <person name="Li Z."/>
            <person name="Wang D."/>
            <person name="Zhang A."/>
            <person name="Wang J."/>
        </authorList>
    </citation>
    <scope>NUCLEOTIDE SEQUENCE</scope>
</reference>
<accession>M7ZLN9</accession>